<keyword evidence="3" id="KW-0812">Transmembrane</keyword>
<dbReference type="InterPro" id="IPR050922">
    <property type="entry name" value="LytR/CpsA/Psr_CW_biosynth"/>
</dbReference>
<dbReference type="AlphaFoldDB" id="A0A561VIT9"/>
<dbReference type="OrthoDB" id="5171929at2"/>
<protein>
    <submittedName>
        <fullName evidence="5">LytR family transcriptional attenuator</fullName>
    </submittedName>
</protein>
<dbReference type="Pfam" id="PF03816">
    <property type="entry name" value="LytR_cpsA_psr"/>
    <property type="match status" value="1"/>
</dbReference>
<dbReference type="InterPro" id="IPR004474">
    <property type="entry name" value="LytR_CpsA_psr"/>
</dbReference>
<dbReference type="PANTHER" id="PTHR33392:SF6">
    <property type="entry name" value="POLYISOPRENYL-TEICHOIC ACID--PEPTIDOGLYCAN TEICHOIC ACID TRANSFERASE TAGU"/>
    <property type="match status" value="1"/>
</dbReference>
<dbReference type="Gene3D" id="3.40.630.190">
    <property type="entry name" value="LCP protein"/>
    <property type="match status" value="1"/>
</dbReference>
<comment type="caution">
    <text evidence="5">The sequence shown here is derived from an EMBL/GenBank/DDBJ whole genome shotgun (WGS) entry which is preliminary data.</text>
</comment>
<evidence type="ECO:0000256" key="1">
    <source>
        <dbReference type="ARBA" id="ARBA00006068"/>
    </source>
</evidence>
<reference evidence="5 6" key="1">
    <citation type="submission" date="2019-06" db="EMBL/GenBank/DDBJ databases">
        <title>Sequencing the genomes of 1000 actinobacteria strains.</title>
        <authorList>
            <person name="Klenk H.-P."/>
        </authorList>
    </citation>
    <scope>NUCLEOTIDE SEQUENCE [LARGE SCALE GENOMIC DNA]</scope>
    <source>
        <strain evidence="5 6">DSM 43866</strain>
    </source>
</reference>
<feature type="transmembrane region" description="Helical" evidence="3">
    <location>
        <begin position="40"/>
        <end position="63"/>
    </location>
</feature>
<evidence type="ECO:0000313" key="5">
    <source>
        <dbReference type="EMBL" id="TWG11522.1"/>
    </source>
</evidence>
<evidence type="ECO:0000256" key="2">
    <source>
        <dbReference type="SAM" id="MobiDB-lite"/>
    </source>
</evidence>
<proteinExistence type="inferred from homology"/>
<dbReference type="RefSeq" id="WP_122978114.1">
    <property type="nucleotide sequence ID" value="NZ_BOMX01000141.1"/>
</dbReference>
<sequence>MPVATDRTDGRPHPADGPAGRPKGGPARRRRPRAPWWTKLATAFGALLVVLSVGTGAAAKYLLNQVTDNVQTTASVLGAGDGVGVAQTGAGGKLPDGAINLLMLGLDTRTDWEKTGEGSRSDTIIVLHIPASHDKAEMISIPRDTMARIPADRSIGFDGATDKINSAFYFGSQNGHGWTGGAKLAAKAVHELTGISFNGVLVIDFSGFKDILEALGGVYMCVDMDMWSSHYIIDAKGKVQYAKGADPTSPPRNALWFRKGCRNMKPWEALEYSRLRHSANGDYDRQRHQQQLLRAMAKKATSSGVLTDLGKVSKLLAAAGSSLKMDTNGVSTTDFFYGLKGLATADLLPIRTNSGSFVTNGNGEGINDVTRQLFDAAAKDQMEPFLLNHPELVIDSTATK</sequence>
<feature type="compositionally biased region" description="Basic and acidic residues" evidence="2">
    <location>
        <begin position="1"/>
        <end position="14"/>
    </location>
</feature>
<evidence type="ECO:0000259" key="4">
    <source>
        <dbReference type="Pfam" id="PF03816"/>
    </source>
</evidence>
<dbReference type="EMBL" id="VIWY01000006">
    <property type="protein sequence ID" value="TWG11522.1"/>
    <property type="molecule type" value="Genomic_DNA"/>
</dbReference>
<keyword evidence="6" id="KW-1185">Reference proteome</keyword>
<accession>A0A561VIT9</accession>
<gene>
    <name evidence="5" type="ORF">FHX34_106252</name>
</gene>
<feature type="region of interest" description="Disordered" evidence="2">
    <location>
        <begin position="1"/>
        <end position="32"/>
    </location>
</feature>
<dbReference type="PANTHER" id="PTHR33392">
    <property type="entry name" value="POLYISOPRENYL-TEICHOIC ACID--PEPTIDOGLYCAN TEICHOIC ACID TRANSFERASE TAGU"/>
    <property type="match status" value="1"/>
</dbReference>
<feature type="domain" description="Cell envelope-related transcriptional attenuator" evidence="4">
    <location>
        <begin position="120"/>
        <end position="301"/>
    </location>
</feature>
<keyword evidence="3" id="KW-0472">Membrane</keyword>
<keyword evidence="3" id="KW-1133">Transmembrane helix</keyword>
<comment type="similarity">
    <text evidence="1">Belongs to the LytR/CpsA/Psr (LCP) family.</text>
</comment>
<name>A0A561VIT9_ACTTI</name>
<dbReference type="NCBIfam" id="TIGR00350">
    <property type="entry name" value="lytR_cpsA_psr"/>
    <property type="match status" value="1"/>
</dbReference>
<dbReference type="Proteomes" id="UP000320239">
    <property type="component" value="Unassembled WGS sequence"/>
</dbReference>
<evidence type="ECO:0000313" key="6">
    <source>
        <dbReference type="Proteomes" id="UP000320239"/>
    </source>
</evidence>
<feature type="compositionally biased region" description="Low complexity" evidence="2">
    <location>
        <begin position="16"/>
        <end position="25"/>
    </location>
</feature>
<organism evidence="5 6">
    <name type="scientific">Actinoplanes teichomyceticus</name>
    <dbReference type="NCBI Taxonomy" id="1867"/>
    <lineage>
        <taxon>Bacteria</taxon>
        <taxon>Bacillati</taxon>
        <taxon>Actinomycetota</taxon>
        <taxon>Actinomycetes</taxon>
        <taxon>Micromonosporales</taxon>
        <taxon>Micromonosporaceae</taxon>
        <taxon>Actinoplanes</taxon>
    </lineage>
</organism>
<evidence type="ECO:0000256" key="3">
    <source>
        <dbReference type="SAM" id="Phobius"/>
    </source>
</evidence>